<organism evidence="1 2">
    <name type="scientific">Meloidogyne incognita</name>
    <name type="common">Southern root-knot nematode worm</name>
    <name type="synonym">Oxyuris incognita</name>
    <dbReference type="NCBI Taxonomy" id="6306"/>
    <lineage>
        <taxon>Eukaryota</taxon>
        <taxon>Metazoa</taxon>
        <taxon>Ecdysozoa</taxon>
        <taxon>Nematoda</taxon>
        <taxon>Chromadorea</taxon>
        <taxon>Rhabditida</taxon>
        <taxon>Tylenchina</taxon>
        <taxon>Tylenchomorpha</taxon>
        <taxon>Tylenchoidea</taxon>
        <taxon>Meloidogynidae</taxon>
        <taxon>Meloidogyninae</taxon>
        <taxon>Meloidogyne</taxon>
        <taxon>Meloidogyne incognita group</taxon>
    </lineage>
</organism>
<dbReference type="AlphaFoldDB" id="A0A914LB62"/>
<dbReference type="WBParaSite" id="Minc3s00375g11227">
    <property type="protein sequence ID" value="Minc3s00375g11227"/>
    <property type="gene ID" value="Minc3s00375g11227"/>
</dbReference>
<reference evidence="2" key="1">
    <citation type="submission" date="2022-11" db="UniProtKB">
        <authorList>
            <consortium name="WormBaseParasite"/>
        </authorList>
    </citation>
    <scope>IDENTIFICATION</scope>
</reference>
<name>A0A914LB62_MELIC</name>
<dbReference type="Proteomes" id="UP000887563">
    <property type="component" value="Unplaced"/>
</dbReference>
<proteinExistence type="predicted"/>
<evidence type="ECO:0000313" key="2">
    <source>
        <dbReference type="WBParaSite" id="Minc3s00375g11227"/>
    </source>
</evidence>
<evidence type="ECO:0000313" key="1">
    <source>
        <dbReference type="Proteomes" id="UP000887563"/>
    </source>
</evidence>
<protein>
    <submittedName>
        <fullName evidence="2">Candidate secreted effector</fullName>
    </submittedName>
</protein>
<keyword evidence="1" id="KW-1185">Reference proteome</keyword>
<accession>A0A914LB62</accession>
<sequence length="69" mass="8133">MKNLDYKMSLFHTKTWITMAVILFFVFFPTCSCLSCAKCMFSFRVEKFMPLLARELQKPIAYLSKIPIL</sequence>